<feature type="region of interest" description="Disordered" evidence="1">
    <location>
        <begin position="76"/>
        <end position="108"/>
    </location>
</feature>
<evidence type="ECO:0000313" key="2">
    <source>
        <dbReference type="EMBL" id="CAK0862901.1"/>
    </source>
</evidence>
<protein>
    <submittedName>
        <fullName evidence="2">Uncharacterized protein</fullName>
    </submittedName>
</protein>
<proteinExistence type="predicted"/>
<dbReference type="EMBL" id="CAUYUJ010016207">
    <property type="protein sequence ID" value="CAK0862901.1"/>
    <property type="molecule type" value="Genomic_DNA"/>
</dbReference>
<feature type="non-terminal residue" evidence="2">
    <location>
        <position position="1"/>
    </location>
</feature>
<keyword evidence="3" id="KW-1185">Reference proteome</keyword>
<reference evidence="2" key="1">
    <citation type="submission" date="2023-10" db="EMBL/GenBank/DDBJ databases">
        <authorList>
            <person name="Chen Y."/>
            <person name="Shah S."/>
            <person name="Dougan E. K."/>
            <person name="Thang M."/>
            <person name="Chan C."/>
        </authorList>
    </citation>
    <scope>NUCLEOTIDE SEQUENCE [LARGE SCALE GENOMIC DNA]</scope>
</reference>
<name>A0ABN9UU88_9DINO</name>
<gene>
    <name evidence="2" type="ORF">PCOR1329_LOCUS51212</name>
</gene>
<evidence type="ECO:0000256" key="1">
    <source>
        <dbReference type="SAM" id="MobiDB-lite"/>
    </source>
</evidence>
<organism evidence="2 3">
    <name type="scientific">Prorocentrum cordatum</name>
    <dbReference type="NCBI Taxonomy" id="2364126"/>
    <lineage>
        <taxon>Eukaryota</taxon>
        <taxon>Sar</taxon>
        <taxon>Alveolata</taxon>
        <taxon>Dinophyceae</taxon>
        <taxon>Prorocentrales</taxon>
        <taxon>Prorocentraceae</taxon>
        <taxon>Prorocentrum</taxon>
    </lineage>
</organism>
<sequence>ELYRSELWEQDVSELRSHIRTSSEELDNYEGAFALELDGNVSQGLPEEFERSEGGREAGVRRNRKQALLQGLRGRKSFRPGQAVTAGGGRPRCARGSLRGQEAQDGCA</sequence>
<comment type="caution">
    <text evidence="2">The sequence shown here is derived from an EMBL/GenBank/DDBJ whole genome shotgun (WGS) entry which is preliminary data.</text>
</comment>
<accession>A0ABN9UU88</accession>
<evidence type="ECO:0000313" key="3">
    <source>
        <dbReference type="Proteomes" id="UP001189429"/>
    </source>
</evidence>
<dbReference type="Proteomes" id="UP001189429">
    <property type="component" value="Unassembled WGS sequence"/>
</dbReference>